<dbReference type="InterPro" id="IPR051043">
    <property type="entry name" value="Sulfatase_Mod_Factor_Kinase"/>
</dbReference>
<reference evidence="3" key="1">
    <citation type="submission" date="2018-05" db="EMBL/GenBank/DDBJ databases">
        <authorList>
            <person name="Lanie J.A."/>
            <person name="Ng W.-L."/>
            <person name="Kazmierczak K.M."/>
            <person name="Andrzejewski T.M."/>
            <person name="Davidsen T.M."/>
            <person name="Wayne K.J."/>
            <person name="Tettelin H."/>
            <person name="Glass J.I."/>
            <person name="Rusch D."/>
            <person name="Podicherti R."/>
            <person name="Tsui H.-C.T."/>
            <person name="Winkler M.E."/>
        </authorList>
    </citation>
    <scope>NUCLEOTIDE SEQUENCE</scope>
</reference>
<dbReference type="SUPFAM" id="SSF56436">
    <property type="entry name" value="C-type lectin-like"/>
    <property type="match status" value="1"/>
</dbReference>
<dbReference type="GO" id="GO:0120147">
    <property type="term" value="F:formylglycine-generating oxidase activity"/>
    <property type="evidence" value="ECO:0007669"/>
    <property type="project" value="TreeGrafter"/>
</dbReference>
<organism evidence="3">
    <name type="scientific">marine metagenome</name>
    <dbReference type="NCBI Taxonomy" id="408172"/>
    <lineage>
        <taxon>unclassified sequences</taxon>
        <taxon>metagenomes</taxon>
        <taxon>ecological metagenomes</taxon>
    </lineage>
</organism>
<feature type="domain" description="PEGA" evidence="2">
    <location>
        <begin position="103"/>
        <end position="172"/>
    </location>
</feature>
<feature type="domain" description="PEGA" evidence="2">
    <location>
        <begin position="35"/>
        <end position="101"/>
    </location>
</feature>
<name>A0A381UI60_9ZZZZ</name>
<protein>
    <recommendedName>
        <fullName evidence="4">PEGA domain-containing protein</fullName>
    </recommendedName>
</protein>
<evidence type="ECO:0000313" key="3">
    <source>
        <dbReference type="EMBL" id="SVA27865.1"/>
    </source>
</evidence>
<gene>
    <name evidence="3" type="ORF">METZ01_LOCUS80719</name>
</gene>
<dbReference type="Gene3D" id="3.90.1580.10">
    <property type="entry name" value="paralog of FGE (formylglycine-generating enzyme)"/>
    <property type="match status" value="1"/>
</dbReference>
<dbReference type="EMBL" id="UINC01006497">
    <property type="protein sequence ID" value="SVA27865.1"/>
    <property type="molecule type" value="Genomic_DNA"/>
</dbReference>
<dbReference type="Pfam" id="PF03781">
    <property type="entry name" value="FGE-sulfatase"/>
    <property type="match status" value="2"/>
</dbReference>
<proteinExistence type="predicted"/>
<evidence type="ECO:0008006" key="4">
    <source>
        <dbReference type="Google" id="ProtNLM"/>
    </source>
</evidence>
<evidence type="ECO:0000259" key="2">
    <source>
        <dbReference type="Pfam" id="PF08308"/>
    </source>
</evidence>
<dbReference type="InterPro" id="IPR005532">
    <property type="entry name" value="SUMF_dom"/>
</dbReference>
<dbReference type="PANTHER" id="PTHR23150">
    <property type="entry name" value="SULFATASE MODIFYING FACTOR 1, 2"/>
    <property type="match status" value="1"/>
</dbReference>
<feature type="domain" description="Sulfatase-modifying factor enzyme-like" evidence="1">
    <location>
        <begin position="387"/>
        <end position="560"/>
    </location>
</feature>
<dbReference type="Pfam" id="PF08308">
    <property type="entry name" value="PEGA"/>
    <property type="match status" value="2"/>
</dbReference>
<dbReference type="AlphaFoldDB" id="A0A381UI60"/>
<dbReference type="InterPro" id="IPR042095">
    <property type="entry name" value="SUMF_sf"/>
</dbReference>
<dbReference type="InterPro" id="IPR013229">
    <property type="entry name" value="PEGA"/>
</dbReference>
<sequence length="562" mass="62647">MLRSKWLYLPMVLTVALLIDWSSEGPLTRLLLDTTTLRINTNPGGANVFLDAQLVGTTPLRHQARPGKTVLKLEHPFHPNYVERLELLRGKTKVLDIALEPAFGNLEIITNPKSAQVVLDGEEVEERTPVKLLDLPTGTHDVRVFIYGREPITEKIALTPNANISRTYELARIPMGSLTIDKVPTNAAVRLIGVEQPYEPRMLLPIGSYDVEVTHPGYTSQALRMNVRQQANTRRIRLEREYGRLSMSVVPPQAVVAIRYDAGSGFRNFAYFDGMQVPTGNVMIRAKALGYRTYERNLKMTMAGLSHNIAMKIFKITPGREFRDRLRVGGDGPLLKILSEGSFVMGAADGYPDEGPTRTVTVTQPFAIAVYELTRGEYNRFEDLGGEDRVPATNLSWGQVDGYLSWLGRETSYTYRLPSEAEWEYAARAGTTTAYYFGSNADRLCEYENVGDQSMRSLFQKDTIASCNDGVIRLAPVGSFKPNPFGLYDMLGNVHEWVADCWHGNHEGAPSTEKARTSVCNTPGHVVRGGHWFAAPIDARVSFRNVGTKSSDSLGFRVVREL</sequence>
<dbReference type="InterPro" id="IPR016187">
    <property type="entry name" value="CTDL_fold"/>
</dbReference>
<feature type="domain" description="Sulfatase-modifying factor enzyme-like" evidence="1">
    <location>
        <begin position="339"/>
        <end position="383"/>
    </location>
</feature>
<accession>A0A381UI60</accession>
<dbReference type="PANTHER" id="PTHR23150:SF19">
    <property type="entry name" value="FORMYLGLYCINE-GENERATING ENZYME"/>
    <property type="match status" value="1"/>
</dbReference>
<evidence type="ECO:0000259" key="1">
    <source>
        <dbReference type="Pfam" id="PF03781"/>
    </source>
</evidence>